<dbReference type="GO" id="GO:0000978">
    <property type="term" value="F:RNA polymerase II cis-regulatory region sequence-specific DNA binding"/>
    <property type="evidence" value="ECO:0007669"/>
    <property type="project" value="InterPro"/>
</dbReference>
<evidence type="ECO:0000256" key="3">
    <source>
        <dbReference type="ARBA" id="ARBA00022737"/>
    </source>
</evidence>
<evidence type="ECO:0000256" key="7">
    <source>
        <dbReference type="PROSITE-ProRule" id="PRU00042"/>
    </source>
</evidence>
<dbReference type="InParanoid" id="A0A136JG42"/>
<keyword evidence="4 7" id="KW-0863">Zinc-finger</keyword>
<evidence type="ECO:0000256" key="6">
    <source>
        <dbReference type="ARBA" id="ARBA00023242"/>
    </source>
</evidence>
<name>A0A136JG42_9PEZI</name>
<keyword evidence="3" id="KW-0677">Repeat</keyword>
<dbReference type="Gene3D" id="3.30.160.60">
    <property type="entry name" value="Classic Zinc Finger"/>
    <property type="match status" value="2"/>
</dbReference>
<proteinExistence type="predicted"/>
<dbReference type="SMART" id="SM00355">
    <property type="entry name" value="ZnF_C2H2"/>
    <property type="match status" value="1"/>
</dbReference>
<dbReference type="Pfam" id="PF00096">
    <property type="entry name" value="zf-C2H2"/>
    <property type="match status" value="1"/>
</dbReference>
<keyword evidence="11" id="KW-1185">Reference proteome</keyword>
<keyword evidence="5" id="KW-0862">Zinc</keyword>
<evidence type="ECO:0000256" key="5">
    <source>
        <dbReference type="ARBA" id="ARBA00022833"/>
    </source>
</evidence>
<dbReference type="PROSITE" id="PS50157">
    <property type="entry name" value="ZINC_FINGER_C2H2_2"/>
    <property type="match status" value="2"/>
</dbReference>
<dbReference type="PROSITE" id="PS00028">
    <property type="entry name" value="ZINC_FINGER_C2H2_1"/>
    <property type="match status" value="1"/>
</dbReference>
<evidence type="ECO:0000256" key="4">
    <source>
        <dbReference type="ARBA" id="ARBA00022771"/>
    </source>
</evidence>
<dbReference type="InterPro" id="IPR013087">
    <property type="entry name" value="Znf_C2H2_type"/>
</dbReference>
<dbReference type="GO" id="GO:0005634">
    <property type="term" value="C:nucleus"/>
    <property type="evidence" value="ECO:0007669"/>
    <property type="project" value="UniProtKB-SubCell"/>
</dbReference>
<feature type="compositionally biased region" description="Low complexity" evidence="8">
    <location>
        <begin position="202"/>
        <end position="221"/>
    </location>
</feature>
<feature type="region of interest" description="Disordered" evidence="8">
    <location>
        <begin position="64"/>
        <end position="94"/>
    </location>
</feature>
<dbReference type="InterPro" id="IPR051059">
    <property type="entry name" value="VerF-like"/>
</dbReference>
<dbReference type="InterPro" id="IPR007219">
    <property type="entry name" value="XnlR_reg_dom"/>
</dbReference>
<evidence type="ECO:0000313" key="11">
    <source>
        <dbReference type="Proteomes" id="UP000070501"/>
    </source>
</evidence>
<dbReference type="CDD" id="cd12148">
    <property type="entry name" value="fungal_TF_MHR"/>
    <property type="match status" value="1"/>
</dbReference>
<dbReference type="EMBL" id="KQ964246">
    <property type="protein sequence ID" value="KXJ96112.1"/>
    <property type="molecule type" value="Genomic_DNA"/>
</dbReference>
<gene>
    <name evidence="10" type="ORF">Micbo1qcDRAFT_231222</name>
</gene>
<accession>A0A136JG42</accession>
<dbReference type="GO" id="GO:0006351">
    <property type="term" value="P:DNA-templated transcription"/>
    <property type="evidence" value="ECO:0007669"/>
    <property type="project" value="InterPro"/>
</dbReference>
<evidence type="ECO:0000256" key="2">
    <source>
        <dbReference type="ARBA" id="ARBA00022723"/>
    </source>
</evidence>
<dbReference type="FunFam" id="3.30.160.60:FF:000100">
    <property type="entry name" value="Zinc finger 45-like"/>
    <property type="match status" value="1"/>
</dbReference>
<protein>
    <recommendedName>
        <fullName evidence="9">C2H2-type domain-containing protein</fullName>
    </recommendedName>
</protein>
<dbReference type="InterPro" id="IPR036236">
    <property type="entry name" value="Znf_C2H2_sf"/>
</dbReference>
<organism evidence="10 11">
    <name type="scientific">Microdochium bolleyi</name>
    <dbReference type="NCBI Taxonomy" id="196109"/>
    <lineage>
        <taxon>Eukaryota</taxon>
        <taxon>Fungi</taxon>
        <taxon>Dikarya</taxon>
        <taxon>Ascomycota</taxon>
        <taxon>Pezizomycotina</taxon>
        <taxon>Sordariomycetes</taxon>
        <taxon>Xylariomycetidae</taxon>
        <taxon>Xylariales</taxon>
        <taxon>Microdochiaceae</taxon>
        <taxon>Microdochium</taxon>
    </lineage>
</organism>
<dbReference type="GO" id="GO:0008270">
    <property type="term" value="F:zinc ion binding"/>
    <property type="evidence" value="ECO:0007669"/>
    <property type="project" value="UniProtKB-KW"/>
</dbReference>
<feature type="compositionally biased region" description="Basic and acidic residues" evidence="8">
    <location>
        <begin position="1"/>
        <end position="20"/>
    </location>
</feature>
<comment type="subcellular location">
    <subcellularLocation>
        <location evidence="1">Nucleus</location>
    </subcellularLocation>
</comment>
<evidence type="ECO:0000256" key="1">
    <source>
        <dbReference type="ARBA" id="ARBA00004123"/>
    </source>
</evidence>
<dbReference type="AlphaFoldDB" id="A0A136JG42"/>
<dbReference type="SUPFAM" id="SSF57667">
    <property type="entry name" value="beta-beta-alpha zinc fingers"/>
    <property type="match status" value="1"/>
</dbReference>
<evidence type="ECO:0000256" key="8">
    <source>
        <dbReference type="SAM" id="MobiDB-lite"/>
    </source>
</evidence>
<feature type="domain" description="C2H2-type" evidence="9">
    <location>
        <begin position="46"/>
        <end position="74"/>
    </location>
</feature>
<dbReference type="STRING" id="196109.A0A136JG42"/>
<feature type="compositionally biased region" description="Polar residues" evidence="8">
    <location>
        <begin position="81"/>
        <end position="94"/>
    </location>
</feature>
<dbReference type="PANTHER" id="PTHR40626">
    <property type="entry name" value="MIP31509P"/>
    <property type="match status" value="1"/>
</dbReference>
<dbReference type="Pfam" id="PF04082">
    <property type="entry name" value="Fungal_trans"/>
    <property type="match status" value="1"/>
</dbReference>
<feature type="domain" description="C2H2-type" evidence="9">
    <location>
        <begin position="18"/>
        <end position="45"/>
    </location>
</feature>
<dbReference type="Proteomes" id="UP000070501">
    <property type="component" value="Unassembled WGS sequence"/>
</dbReference>
<dbReference type="GO" id="GO:0000981">
    <property type="term" value="F:DNA-binding transcription factor activity, RNA polymerase II-specific"/>
    <property type="evidence" value="ECO:0007669"/>
    <property type="project" value="InterPro"/>
</dbReference>
<dbReference type="OrthoDB" id="654211at2759"/>
<dbReference type="GO" id="GO:0000785">
    <property type="term" value="C:chromatin"/>
    <property type="evidence" value="ECO:0007669"/>
    <property type="project" value="TreeGrafter"/>
</dbReference>
<feature type="region of interest" description="Disordered" evidence="8">
    <location>
        <begin position="198"/>
        <end position="221"/>
    </location>
</feature>
<dbReference type="PANTHER" id="PTHR40626:SF10">
    <property type="entry name" value="C2H2-TYPE DOMAIN-CONTAINING PROTEIN"/>
    <property type="match status" value="1"/>
</dbReference>
<evidence type="ECO:0000313" key="10">
    <source>
        <dbReference type="EMBL" id="KXJ96112.1"/>
    </source>
</evidence>
<sequence>MERPSVKRRRTGDSTSDKPCPHCGRTFRRLEHLERHVRIHTKEKPFVCQCGAAFTRRDLLTRHQKLSSQSGTKSARHRTASAPTQSYVPDTSGSDVAAAETAAAASLSGMSMNAWTHPVPLQHRPQHVNPFQSLEPALPPQQDLQQPLPQSLLAHDFYDGSQDVAGFDHFREFANFIDGVGLPAEWSPYFQGPDFGEEMLDSQPQPTTGTSTPGGRNGRPGTPFGCWLPTVPGGSKIAEPYSDTRLRGEDKGLHPLRVNDEQRSFIQLQLEAFRDVLALDFQLPSRHALTRYVISYFQGWHLHMPFLHQPTWRISKCPVELVLAVATVGAQYCFEHRVSEKLFYAAKAVLSKRLECDKASFGAQTSSFLLSSRRPQLNLTSTASADSEHAPDGRSNWTPINAVSTLVILMGYATWEIKGALLAEAFSLQTLLVHVLRDIGLHEDEESTALPTSNLADPASLHTAWLTWAVQESARRSKLIAFTFLHIHSVAYNVYPVLRSNEVNLRLPCATGEWKAQTAEQWHAARSQAGKEQLNFQTALSSLLRSSDDGSAPLSPIPTPLGNYVLLHCLLQRLHIVRDLSLPIMDQTASLPAEEVAKLERALRLWTSGWQQAPESSLDPNNENGPIPFTSSSLLGLAYVRIYLNLGPYRFLESRDPARIAKALSRSPRVERSDGLISALLYSAHALSIPVRLGLERVARSQAFFWSVRHSLSGLECAVLLSKWLFSLESNVDGAINNLSDSEDRILHWVRYIVDEACAVVDFEEDNGPEHHSAASQQNPHRASPSHLALSVLRIWAHFFKGNTQWPFINMIGKSLQLYRDMLLPRSRVS</sequence>
<keyword evidence="6" id="KW-0539">Nucleus</keyword>
<feature type="region of interest" description="Disordered" evidence="8">
    <location>
        <begin position="1"/>
        <end position="22"/>
    </location>
</feature>
<reference evidence="11" key="1">
    <citation type="submission" date="2016-02" db="EMBL/GenBank/DDBJ databases">
        <title>Draft genome sequence of Microdochium bolleyi, a fungal endophyte of beachgrass.</title>
        <authorList>
            <consortium name="DOE Joint Genome Institute"/>
            <person name="David A.S."/>
            <person name="May G."/>
            <person name="Haridas S."/>
            <person name="Lim J."/>
            <person name="Wang M."/>
            <person name="Labutti K."/>
            <person name="Lipzen A."/>
            <person name="Barry K."/>
            <person name="Grigoriev I.V."/>
        </authorList>
    </citation>
    <scope>NUCLEOTIDE SEQUENCE [LARGE SCALE GENOMIC DNA]</scope>
    <source>
        <strain evidence="11">J235TASD1</strain>
    </source>
</reference>
<keyword evidence="2" id="KW-0479">Metal-binding</keyword>
<evidence type="ECO:0000259" key="9">
    <source>
        <dbReference type="PROSITE" id="PS50157"/>
    </source>
</evidence>